<dbReference type="EMBL" id="VBAP01000066">
    <property type="protein sequence ID" value="TMI73810.1"/>
    <property type="molecule type" value="Genomic_DNA"/>
</dbReference>
<dbReference type="Gene3D" id="3.40.50.300">
    <property type="entry name" value="P-loop containing nucleotide triphosphate hydrolases"/>
    <property type="match status" value="1"/>
</dbReference>
<dbReference type="Proteomes" id="UP000318834">
    <property type="component" value="Unassembled WGS sequence"/>
</dbReference>
<evidence type="ECO:0000313" key="4">
    <source>
        <dbReference type="Proteomes" id="UP000318834"/>
    </source>
</evidence>
<dbReference type="InterPro" id="IPR027417">
    <property type="entry name" value="P-loop_NTPase"/>
</dbReference>
<gene>
    <name evidence="3" type="ORF">E6H05_08955</name>
</gene>
<feature type="region of interest" description="Disordered" evidence="1">
    <location>
        <begin position="63"/>
        <end position="95"/>
    </location>
</feature>
<organism evidence="3 4">
    <name type="scientific">Candidatus Segetimicrobium genomatis</name>
    <dbReference type="NCBI Taxonomy" id="2569760"/>
    <lineage>
        <taxon>Bacteria</taxon>
        <taxon>Bacillati</taxon>
        <taxon>Candidatus Sysuimicrobiota</taxon>
        <taxon>Candidatus Sysuimicrobiia</taxon>
        <taxon>Candidatus Sysuimicrobiales</taxon>
        <taxon>Candidatus Segetimicrobiaceae</taxon>
        <taxon>Candidatus Segetimicrobium</taxon>
    </lineage>
</organism>
<comment type="caution">
    <text evidence="3">The sequence shown here is derived from an EMBL/GenBank/DDBJ whole genome shotgun (WGS) entry which is preliminary data.</text>
</comment>
<dbReference type="AlphaFoldDB" id="A0A537IRA3"/>
<proteinExistence type="predicted"/>
<feature type="compositionally biased region" description="Low complexity" evidence="1">
    <location>
        <begin position="68"/>
        <end position="83"/>
    </location>
</feature>
<dbReference type="GO" id="GO:0005524">
    <property type="term" value="F:ATP binding"/>
    <property type="evidence" value="ECO:0007669"/>
    <property type="project" value="InterPro"/>
</dbReference>
<evidence type="ECO:0000313" key="3">
    <source>
        <dbReference type="EMBL" id="TMI73810.1"/>
    </source>
</evidence>
<evidence type="ECO:0000256" key="1">
    <source>
        <dbReference type="SAM" id="MobiDB-lite"/>
    </source>
</evidence>
<reference evidence="3 4" key="1">
    <citation type="journal article" date="2019" name="Nat. Microbiol.">
        <title>Mediterranean grassland soil C-N compound turnover is dependent on rainfall and depth, and is mediated by genomically divergent microorganisms.</title>
        <authorList>
            <person name="Diamond S."/>
            <person name="Andeer P.F."/>
            <person name="Li Z."/>
            <person name="Crits-Christoph A."/>
            <person name="Burstein D."/>
            <person name="Anantharaman K."/>
            <person name="Lane K.R."/>
            <person name="Thomas B.C."/>
            <person name="Pan C."/>
            <person name="Northen T.R."/>
            <person name="Banfield J.F."/>
        </authorList>
    </citation>
    <scope>NUCLEOTIDE SEQUENCE [LARGE SCALE GENOMIC DNA]</scope>
    <source>
        <strain evidence="3">NP_8</strain>
    </source>
</reference>
<evidence type="ECO:0000259" key="2">
    <source>
        <dbReference type="Pfam" id="PF01695"/>
    </source>
</evidence>
<name>A0A537IRA3_9BACT</name>
<accession>A0A537IRA3</accession>
<dbReference type="InterPro" id="IPR002611">
    <property type="entry name" value="IstB_ATP-bd"/>
</dbReference>
<protein>
    <recommendedName>
        <fullName evidence="2">IstB-like ATP-binding domain-containing protein</fullName>
    </recommendedName>
</protein>
<feature type="domain" description="IstB-like ATP-binding" evidence="2">
    <location>
        <begin position="2"/>
        <end position="65"/>
    </location>
</feature>
<dbReference type="Pfam" id="PF01695">
    <property type="entry name" value="IstB_IS21"/>
    <property type="match status" value="1"/>
</dbReference>
<sequence>MFFQFVSAPYERGSIILTNNKSYGDWGTIFGDPIIATAILDRLLHHSTTLNIRGESYQLKERKKARAAARGSRAAQARQSRSGLPGGENRLLGDPRRGVFSPGRYLATEASELYVVGNFQPAT</sequence>